<reference evidence="1 2" key="2">
    <citation type="submission" date="2020-02" db="EMBL/GenBank/DDBJ databases">
        <title>Genome sequences of Thiorhodococcus mannitoliphagus and Thiorhodococcus minor, purple sulfur photosynthetic bacteria in the gammaproteobacterial family, Chromatiaceae.</title>
        <authorList>
            <person name="Aviles F.A."/>
            <person name="Meyer T.E."/>
            <person name="Kyndt J.A."/>
        </authorList>
    </citation>
    <scope>NUCLEOTIDE SEQUENCE [LARGE SCALE GENOMIC DNA]</scope>
    <source>
        <strain evidence="1 2">DSM 18266</strain>
    </source>
</reference>
<name>A0A6P1DMI1_9GAMM</name>
<accession>A0A6P1DMI1</accession>
<reference evidence="2" key="1">
    <citation type="journal article" date="2020" name="Microbiol. Resour. Announc.">
        <title>Draft Genome Sequences of Thiorhodococcus mannitoliphagus and Thiorhodococcus minor, Purple Sulfur Photosynthetic Bacteria in the Gammaproteobacterial Family Chromatiaceae.</title>
        <authorList>
            <person name="Aviles F.A."/>
            <person name="Meyer T.E."/>
            <person name="Kyndt J.A."/>
        </authorList>
    </citation>
    <scope>NUCLEOTIDE SEQUENCE [LARGE SCALE GENOMIC DNA]</scope>
    <source>
        <strain evidence="2">DSM 18266</strain>
    </source>
</reference>
<dbReference type="Proteomes" id="UP000471640">
    <property type="component" value="Unassembled WGS sequence"/>
</dbReference>
<gene>
    <name evidence="1" type="primary">csx16</name>
    <name evidence="1" type="ORF">G3480_02180</name>
</gene>
<comment type="caution">
    <text evidence="1">The sequence shown here is derived from an EMBL/GenBank/DDBJ whole genome shotgun (WGS) entry which is preliminary data.</text>
</comment>
<dbReference type="RefSeq" id="WP_164652033.1">
    <property type="nucleotide sequence ID" value="NZ_JAAIJR010000005.1"/>
</dbReference>
<sequence length="97" mass="10613">MSLYFVTRHPGARDWAGEEGITVDQVLEHLDPAIIQPGDTLIGSLPVNLAATVCARGGRYLHLSLDLPPALRGQELSAEQMRACGARVEEYQVRRMG</sequence>
<dbReference type="CDD" id="cd09743">
    <property type="entry name" value="Csx16_III-U"/>
    <property type="match status" value="1"/>
</dbReference>
<dbReference type="InterPro" id="IPR013443">
    <property type="entry name" value="CRISPR-assoc_prot_Csx16"/>
</dbReference>
<dbReference type="Pfam" id="PF09652">
    <property type="entry name" value="Cas_VVA1548"/>
    <property type="match status" value="1"/>
</dbReference>
<evidence type="ECO:0000313" key="1">
    <source>
        <dbReference type="EMBL" id="NEX19129.1"/>
    </source>
</evidence>
<keyword evidence="2" id="KW-1185">Reference proteome</keyword>
<organism evidence="1 2">
    <name type="scientific">Thiorhodococcus mannitoliphagus</name>
    <dbReference type="NCBI Taxonomy" id="329406"/>
    <lineage>
        <taxon>Bacteria</taxon>
        <taxon>Pseudomonadati</taxon>
        <taxon>Pseudomonadota</taxon>
        <taxon>Gammaproteobacteria</taxon>
        <taxon>Chromatiales</taxon>
        <taxon>Chromatiaceae</taxon>
        <taxon>Thiorhodococcus</taxon>
    </lineage>
</organism>
<evidence type="ECO:0000313" key="2">
    <source>
        <dbReference type="Proteomes" id="UP000471640"/>
    </source>
</evidence>
<dbReference type="AlphaFoldDB" id="A0A6P1DMI1"/>
<protein>
    <submittedName>
        <fullName evidence="1">CRISPR-associated protein Csx16</fullName>
    </submittedName>
</protein>
<proteinExistence type="predicted"/>
<dbReference type="EMBL" id="JAAIJR010000005">
    <property type="protein sequence ID" value="NEX19129.1"/>
    <property type="molecule type" value="Genomic_DNA"/>
</dbReference>
<dbReference type="NCBIfam" id="TIGR02620">
    <property type="entry name" value="cas_VVA1548"/>
    <property type="match status" value="1"/>
</dbReference>